<dbReference type="AlphaFoldDB" id="A0A1I5AP55"/>
<organism evidence="2 3">
    <name type="scientific">Bizionia echini</name>
    <dbReference type="NCBI Taxonomy" id="649333"/>
    <lineage>
        <taxon>Bacteria</taxon>
        <taxon>Pseudomonadati</taxon>
        <taxon>Bacteroidota</taxon>
        <taxon>Flavobacteriia</taxon>
        <taxon>Flavobacteriales</taxon>
        <taxon>Flavobacteriaceae</taxon>
        <taxon>Bizionia</taxon>
    </lineage>
</organism>
<evidence type="ECO:0000313" key="2">
    <source>
        <dbReference type="EMBL" id="SFN64218.1"/>
    </source>
</evidence>
<dbReference type="Gene3D" id="3.40.630.30">
    <property type="match status" value="1"/>
</dbReference>
<dbReference type="InterPro" id="IPR016181">
    <property type="entry name" value="Acyl_CoA_acyltransferase"/>
</dbReference>
<dbReference type="PROSITE" id="PS51729">
    <property type="entry name" value="GNAT_YJDJ"/>
    <property type="match status" value="1"/>
</dbReference>
<dbReference type="PANTHER" id="PTHR31435">
    <property type="entry name" value="PROTEIN NATD1"/>
    <property type="match status" value="1"/>
</dbReference>
<dbReference type="SUPFAM" id="SSF55729">
    <property type="entry name" value="Acyl-CoA N-acyltransferases (Nat)"/>
    <property type="match status" value="1"/>
</dbReference>
<dbReference type="EMBL" id="FOVN01000002">
    <property type="protein sequence ID" value="SFN64218.1"/>
    <property type="molecule type" value="Genomic_DNA"/>
</dbReference>
<dbReference type="STRING" id="649333.SAMN04487989_102192"/>
<gene>
    <name evidence="2" type="ORF">SAMN04487989_102192</name>
</gene>
<name>A0A1I5AP55_9FLAO</name>
<dbReference type="InterPro" id="IPR031165">
    <property type="entry name" value="GNAT_YJDJ"/>
</dbReference>
<accession>A0A1I5AP55</accession>
<reference evidence="3" key="1">
    <citation type="submission" date="2016-10" db="EMBL/GenBank/DDBJ databases">
        <authorList>
            <person name="Varghese N."/>
            <person name="Submissions S."/>
        </authorList>
    </citation>
    <scope>NUCLEOTIDE SEQUENCE [LARGE SCALE GENOMIC DNA]</scope>
    <source>
        <strain evidence="3">DSM 23925</strain>
    </source>
</reference>
<protein>
    <recommendedName>
        <fullName evidence="1">N-acetyltransferase domain-containing protein</fullName>
    </recommendedName>
</protein>
<dbReference type="RefSeq" id="WP_092207526.1">
    <property type="nucleotide sequence ID" value="NZ_FOVN01000002.1"/>
</dbReference>
<dbReference type="OrthoDB" id="9793389at2"/>
<evidence type="ECO:0000259" key="1">
    <source>
        <dbReference type="PROSITE" id="PS51729"/>
    </source>
</evidence>
<evidence type="ECO:0000313" key="3">
    <source>
        <dbReference type="Proteomes" id="UP000198705"/>
    </source>
</evidence>
<dbReference type="Proteomes" id="UP000198705">
    <property type="component" value="Unassembled WGS sequence"/>
</dbReference>
<dbReference type="PANTHER" id="PTHR31435:SF10">
    <property type="entry name" value="BSR4717 PROTEIN"/>
    <property type="match status" value="1"/>
</dbReference>
<dbReference type="InterPro" id="IPR045057">
    <property type="entry name" value="Gcn5-rel_NAT"/>
</dbReference>
<sequence>MEIKHQQKNKNGKFYVVIDGQQKAEMTYKFKEKNVIDINHTEVDDSLKGEGVGSKLVDSAVTYLRENNMKAVASCPFVQHVFNKNQHEYQDIIYHRN</sequence>
<proteinExistence type="predicted"/>
<keyword evidence="3" id="KW-1185">Reference proteome</keyword>
<feature type="domain" description="N-acetyltransferase" evidence="1">
    <location>
        <begin position="6"/>
        <end position="94"/>
    </location>
</feature>
<dbReference type="Pfam" id="PF14542">
    <property type="entry name" value="Acetyltransf_CG"/>
    <property type="match status" value="1"/>
</dbReference>